<protein>
    <submittedName>
        <fullName evidence="1">Uncharacterized protein</fullName>
    </submittedName>
</protein>
<dbReference type="AlphaFoldDB" id="A0A0A9CMA2"/>
<reference evidence="1" key="2">
    <citation type="journal article" date="2015" name="Data Brief">
        <title>Shoot transcriptome of the giant reed, Arundo donax.</title>
        <authorList>
            <person name="Barrero R.A."/>
            <person name="Guerrero F.D."/>
            <person name="Moolhuijzen P."/>
            <person name="Goolsby J.A."/>
            <person name="Tidwell J."/>
            <person name="Bellgard S.E."/>
            <person name="Bellgard M.I."/>
        </authorList>
    </citation>
    <scope>NUCLEOTIDE SEQUENCE</scope>
    <source>
        <tissue evidence="1">Shoot tissue taken approximately 20 cm above the soil surface</tissue>
    </source>
</reference>
<proteinExistence type="predicted"/>
<sequence length="74" mass="8289">MDTMLFDLIAAQGVFQREEPTAAAAEFYKLLEGYDSPVHEKTTQTTLSIVGRLTTIKSQYNMSEACYNVSVQHV</sequence>
<accession>A0A0A9CMA2</accession>
<name>A0A0A9CMA2_ARUDO</name>
<organism evidence="1">
    <name type="scientific">Arundo donax</name>
    <name type="common">Giant reed</name>
    <name type="synonym">Donax arundinaceus</name>
    <dbReference type="NCBI Taxonomy" id="35708"/>
    <lineage>
        <taxon>Eukaryota</taxon>
        <taxon>Viridiplantae</taxon>
        <taxon>Streptophyta</taxon>
        <taxon>Embryophyta</taxon>
        <taxon>Tracheophyta</taxon>
        <taxon>Spermatophyta</taxon>
        <taxon>Magnoliopsida</taxon>
        <taxon>Liliopsida</taxon>
        <taxon>Poales</taxon>
        <taxon>Poaceae</taxon>
        <taxon>PACMAD clade</taxon>
        <taxon>Arundinoideae</taxon>
        <taxon>Arundineae</taxon>
        <taxon>Arundo</taxon>
    </lineage>
</organism>
<evidence type="ECO:0000313" key="1">
    <source>
        <dbReference type="EMBL" id="JAD76716.1"/>
    </source>
</evidence>
<reference evidence="1" key="1">
    <citation type="submission" date="2014-09" db="EMBL/GenBank/DDBJ databases">
        <authorList>
            <person name="Magalhaes I.L.F."/>
            <person name="Oliveira U."/>
            <person name="Santos F.R."/>
            <person name="Vidigal T.H.D.A."/>
            <person name="Brescovit A.D."/>
            <person name="Santos A.J."/>
        </authorList>
    </citation>
    <scope>NUCLEOTIDE SEQUENCE</scope>
    <source>
        <tissue evidence="1">Shoot tissue taken approximately 20 cm above the soil surface</tissue>
    </source>
</reference>
<dbReference type="EMBL" id="GBRH01221179">
    <property type="protein sequence ID" value="JAD76716.1"/>
    <property type="molecule type" value="Transcribed_RNA"/>
</dbReference>